<evidence type="ECO:0000313" key="1">
    <source>
        <dbReference type="EMBL" id="KAK9320959.1"/>
    </source>
</evidence>
<accession>A0ACC3TIE3</accession>
<protein>
    <submittedName>
        <fullName evidence="1">WD40-repeat-containing domain protein</fullName>
    </submittedName>
</protein>
<evidence type="ECO:0000313" key="2">
    <source>
        <dbReference type="Proteomes" id="UP001489719"/>
    </source>
</evidence>
<keyword evidence="2" id="KW-1185">Reference proteome</keyword>
<organism evidence="1 2">
    <name type="scientific">Lipomyces orientalis</name>
    <dbReference type="NCBI Taxonomy" id="1233043"/>
    <lineage>
        <taxon>Eukaryota</taxon>
        <taxon>Fungi</taxon>
        <taxon>Dikarya</taxon>
        <taxon>Ascomycota</taxon>
        <taxon>Saccharomycotina</taxon>
        <taxon>Lipomycetes</taxon>
        <taxon>Lipomycetales</taxon>
        <taxon>Lipomycetaceae</taxon>
        <taxon>Lipomyces</taxon>
    </lineage>
</organism>
<dbReference type="EMBL" id="MU970111">
    <property type="protein sequence ID" value="KAK9320959.1"/>
    <property type="molecule type" value="Genomic_DNA"/>
</dbReference>
<dbReference type="Proteomes" id="UP001489719">
    <property type="component" value="Unassembled WGS sequence"/>
</dbReference>
<comment type="caution">
    <text evidence="1">The sequence shown here is derived from an EMBL/GenBank/DDBJ whole genome shotgun (WGS) entry which is preliminary data.</text>
</comment>
<proteinExistence type="predicted"/>
<name>A0ACC3TIE3_9ASCO</name>
<reference evidence="2" key="1">
    <citation type="journal article" date="2024" name="Front. Bioeng. Biotechnol.">
        <title>Genome-scale model development and genomic sequencing of the oleaginous clade Lipomyces.</title>
        <authorList>
            <person name="Czajka J.J."/>
            <person name="Han Y."/>
            <person name="Kim J."/>
            <person name="Mondo S.J."/>
            <person name="Hofstad B.A."/>
            <person name="Robles A."/>
            <person name="Haridas S."/>
            <person name="Riley R."/>
            <person name="LaButti K."/>
            <person name="Pangilinan J."/>
            <person name="Andreopoulos W."/>
            <person name="Lipzen A."/>
            <person name="Yan J."/>
            <person name="Wang M."/>
            <person name="Ng V."/>
            <person name="Grigoriev I.V."/>
            <person name="Spatafora J.W."/>
            <person name="Magnuson J.K."/>
            <person name="Baker S.E."/>
            <person name="Pomraning K.R."/>
        </authorList>
    </citation>
    <scope>NUCLEOTIDE SEQUENCE [LARGE SCALE GENOMIC DNA]</scope>
    <source>
        <strain evidence="2">CBS 10300</strain>
    </source>
</reference>
<sequence>MSISSKELNYLIWRYLQESGFSHATYAFQHETEADRLDGKYGPVTPVGLLVSVLQKGLQYMEIESQLNPDGTEKENPGPFSLFSGAIVRSQEFLPDGIEHESNNIIDDVAMSDIHEDSKVSLESRETVENANVTTTKATEAITNSSTSAPSRKHHIAEISRQPSPDATERSSEEEESKRMKISHNQTATVATADICQSIGGARIGSDSKPEPLKLRRQVIPLPEINCATDCAWSSDGSHLAISTSASEVFVYTFANSTVSTRPPQKLTLASSPEISSISLTSSLLAVGTYSGTIQVWDLSEKMPTLKATLSGFHSAPVLSAEFMTIDGRTALVTIDCLRRAGVWDISVKKSFWFSLVPSSDVDASHDTDEMVKDAISDVKFLSDRHSVATTTGKNGVVDIYDLASAPKTGKLQCTYKLKGHTKVVNVLYYSSASETLPETFISGSEDNSIRVWDLVSRSAKYILEGHHTGVMALKLCVVGDMTEASKRKRKQILVSGDFTGRLRLWDLDTGAMIAKVEYSYPVFAFGIVNALIDKEVKPNGNGSSSSQQPQVQLLTGSKDGIVNMWNVDEMDAGQKLVSNPLEGGLGGITAVAVCESNTCGGCRVVVAGRAKSCLVQYRG</sequence>
<gene>
    <name evidence="1" type="ORF">V1517DRAFT_327870</name>
</gene>